<name>A0AAD6L5J9_9ROSI</name>
<proteinExistence type="predicted"/>
<evidence type="ECO:0000313" key="2">
    <source>
        <dbReference type="Proteomes" id="UP001162972"/>
    </source>
</evidence>
<dbReference type="EMBL" id="JAPFFJ010000001">
    <property type="protein sequence ID" value="KAJ6435668.1"/>
    <property type="molecule type" value="Genomic_DNA"/>
</dbReference>
<evidence type="ECO:0000313" key="1">
    <source>
        <dbReference type="EMBL" id="KAJ6435668.1"/>
    </source>
</evidence>
<dbReference type="Proteomes" id="UP001162972">
    <property type="component" value="Chromosome 18"/>
</dbReference>
<reference evidence="1 2" key="1">
    <citation type="journal article" date="2023" name="Int. J. Mol. Sci.">
        <title>De Novo Assembly and Annotation of 11 Diverse Shrub Willow (Salix) Genomes Reveals Novel Gene Organization in Sex-Linked Regions.</title>
        <authorList>
            <person name="Hyden B."/>
            <person name="Feng K."/>
            <person name="Yates T.B."/>
            <person name="Jawdy S."/>
            <person name="Cereghino C."/>
            <person name="Smart L.B."/>
            <person name="Muchero W."/>
        </authorList>
    </citation>
    <scope>NUCLEOTIDE SEQUENCE [LARGE SCALE GENOMIC DNA]</scope>
    <source>
        <tissue evidence="1">Shoot tip</tissue>
    </source>
</reference>
<comment type="caution">
    <text evidence="1">The sequence shown here is derived from an EMBL/GenBank/DDBJ whole genome shotgun (WGS) entry which is preliminary data.</text>
</comment>
<keyword evidence="2" id="KW-1185">Reference proteome</keyword>
<accession>A0AAD6L5J9</accession>
<gene>
    <name evidence="1" type="ORF">OIU84_000803</name>
</gene>
<dbReference type="AlphaFoldDB" id="A0AAD6L5J9"/>
<sequence>MFYKQAKKTNQCCTILANPNYFTEFYHIRDDAQHRVPH</sequence>
<organism evidence="1 2">
    <name type="scientific">Salix udensis</name>
    <dbReference type="NCBI Taxonomy" id="889485"/>
    <lineage>
        <taxon>Eukaryota</taxon>
        <taxon>Viridiplantae</taxon>
        <taxon>Streptophyta</taxon>
        <taxon>Embryophyta</taxon>
        <taxon>Tracheophyta</taxon>
        <taxon>Spermatophyta</taxon>
        <taxon>Magnoliopsida</taxon>
        <taxon>eudicotyledons</taxon>
        <taxon>Gunneridae</taxon>
        <taxon>Pentapetalae</taxon>
        <taxon>rosids</taxon>
        <taxon>fabids</taxon>
        <taxon>Malpighiales</taxon>
        <taxon>Salicaceae</taxon>
        <taxon>Saliceae</taxon>
        <taxon>Salix</taxon>
    </lineage>
</organism>
<protein>
    <submittedName>
        <fullName evidence="1">Uncharacterized protein</fullName>
    </submittedName>
</protein>